<comment type="caution">
    <text evidence="1">The sequence shown here is derived from an EMBL/GenBank/DDBJ whole genome shotgun (WGS) entry which is preliminary data.</text>
</comment>
<sequence length="174" mass="20810">MEWARTQLEVSEELGIAQSVISRLRQRFQDDGQRVFQWNDCYLDPKVFCVDLNECYVDSKVFCVDLNELHVDPKVFCVDLNECHAYPKVFCVDLNKCYVDPKVFCVDLNKCYVDPKVFCVDLNERYADPKVFCGKFRITQHSHRRLLHRTHIPSSLFGTRRSNFWKYHFSYYLR</sequence>
<dbReference type="EMBL" id="BPLR01016495">
    <property type="protein sequence ID" value="GIY84265.1"/>
    <property type="molecule type" value="Genomic_DNA"/>
</dbReference>
<gene>
    <name evidence="1" type="ORF">CEXT_808111</name>
</gene>
<evidence type="ECO:0000313" key="1">
    <source>
        <dbReference type="EMBL" id="GIY84265.1"/>
    </source>
</evidence>
<evidence type="ECO:0000313" key="2">
    <source>
        <dbReference type="Proteomes" id="UP001054945"/>
    </source>
</evidence>
<keyword evidence="2" id="KW-1185">Reference proteome</keyword>
<dbReference type="Proteomes" id="UP001054945">
    <property type="component" value="Unassembled WGS sequence"/>
</dbReference>
<protein>
    <submittedName>
        <fullName evidence="1">Uncharacterized protein</fullName>
    </submittedName>
</protein>
<name>A0AAV4WMW6_CAEEX</name>
<reference evidence="1 2" key="1">
    <citation type="submission" date="2021-06" db="EMBL/GenBank/DDBJ databases">
        <title>Caerostris extrusa draft genome.</title>
        <authorList>
            <person name="Kono N."/>
            <person name="Arakawa K."/>
        </authorList>
    </citation>
    <scope>NUCLEOTIDE SEQUENCE [LARGE SCALE GENOMIC DNA]</scope>
</reference>
<dbReference type="AlphaFoldDB" id="A0AAV4WMW6"/>
<accession>A0AAV4WMW6</accession>
<proteinExistence type="predicted"/>
<organism evidence="1 2">
    <name type="scientific">Caerostris extrusa</name>
    <name type="common">Bark spider</name>
    <name type="synonym">Caerostris bankana</name>
    <dbReference type="NCBI Taxonomy" id="172846"/>
    <lineage>
        <taxon>Eukaryota</taxon>
        <taxon>Metazoa</taxon>
        <taxon>Ecdysozoa</taxon>
        <taxon>Arthropoda</taxon>
        <taxon>Chelicerata</taxon>
        <taxon>Arachnida</taxon>
        <taxon>Araneae</taxon>
        <taxon>Araneomorphae</taxon>
        <taxon>Entelegynae</taxon>
        <taxon>Araneoidea</taxon>
        <taxon>Araneidae</taxon>
        <taxon>Caerostris</taxon>
    </lineage>
</organism>